<dbReference type="AlphaFoldDB" id="A0A919DKI8"/>
<dbReference type="Proteomes" id="UP000608024">
    <property type="component" value="Unassembled WGS sequence"/>
</dbReference>
<dbReference type="InterPro" id="IPR051534">
    <property type="entry name" value="CBASS_pafABC_assoc_protein"/>
</dbReference>
<keyword evidence="1" id="KW-0805">Transcription regulation</keyword>
<dbReference type="SUPFAM" id="SSF46785">
    <property type="entry name" value="Winged helix' DNA-binding domain"/>
    <property type="match status" value="1"/>
</dbReference>
<evidence type="ECO:0000259" key="3">
    <source>
        <dbReference type="PROSITE" id="PS51000"/>
    </source>
</evidence>
<dbReference type="InterPro" id="IPR013196">
    <property type="entry name" value="HTH_11"/>
</dbReference>
<dbReference type="GO" id="GO:0003700">
    <property type="term" value="F:DNA-binding transcription factor activity"/>
    <property type="evidence" value="ECO:0007669"/>
    <property type="project" value="InterPro"/>
</dbReference>
<comment type="caution">
    <text evidence="4">The sequence shown here is derived from an EMBL/GenBank/DDBJ whole genome shotgun (WGS) entry which is preliminary data.</text>
</comment>
<sequence length="325" mass="35123">MSAGRLLSLLLLLQSRGRVTARAVAEELGVSVRTAYRDVARLQDAGVPVYAEPGRGGGYRLLDGYRTRLTGLSEGEARALLFAGLPGPAADLGLAAEVTAARLKLLAALPAGPREEAARTAAVFHLDVPGWYREPEPAPHLPLLVDATLTGRAVDVRYRRWREPREVRRRLRPYGLVLKSGTWYLVAAAEQRTATYRVAHVLDAAVSDERFDRPAGFDLGAYWASYLDDFETRRYTGTATVRLSPRGLRRLPDNVPPYVARAAEAAAGAPGDDGWVETVIPVESVPHACGELLRLGADVEVVAPPELRAAMTATVGALARAYGVR</sequence>
<dbReference type="PIRSF" id="PIRSF016838">
    <property type="entry name" value="PafC"/>
    <property type="match status" value="1"/>
</dbReference>
<dbReference type="PANTHER" id="PTHR34580:SF1">
    <property type="entry name" value="PROTEIN PAFC"/>
    <property type="match status" value="1"/>
</dbReference>
<gene>
    <name evidence="4" type="ORF">GCM10018785_24150</name>
</gene>
<dbReference type="PANTHER" id="PTHR34580">
    <property type="match status" value="1"/>
</dbReference>
<keyword evidence="2" id="KW-0804">Transcription</keyword>
<dbReference type="Pfam" id="PF13280">
    <property type="entry name" value="WYL"/>
    <property type="match status" value="1"/>
</dbReference>
<dbReference type="PROSITE" id="PS51000">
    <property type="entry name" value="HTH_DEOR_2"/>
    <property type="match status" value="1"/>
</dbReference>
<keyword evidence="5" id="KW-1185">Reference proteome</keyword>
<dbReference type="Pfam" id="PF08279">
    <property type="entry name" value="HTH_11"/>
    <property type="match status" value="1"/>
</dbReference>
<organism evidence="4 5">
    <name type="scientific">Streptomyces longispororuber</name>
    <dbReference type="NCBI Taxonomy" id="68230"/>
    <lineage>
        <taxon>Bacteria</taxon>
        <taxon>Bacillati</taxon>
        <taxon>Actinomycetota</taxon>
        <taxon>Actinomycetes</taxon>
        <taxon>Kitasatosporales</taxon>
        <taxon>Streptomycetaceae</taxon>
        <taxon>Streptomyces</taxon>
    </lineage>
</organism>
<dbReference type="Pfam" id="PF25583">
    <property type="entry name" value="WCX"/>
    <property type="match status" value="1"/>
</dbReference>
<protein>
    <submittedName>
        <fullName evidence="4">Transcriptional regulator</fullName>
    </submittedName>
</protein>
<dbReference type="InterPro" id="IPR036388">
    <property type="entry name" value="WH-like_DNA-bd_sf"/>
</dbReference>
<accession>A0A919DKI8</accession>
<dbReference type="Gene3D" id="1.10.10.10">
    <property type="entry name" value="Winged helix-like DNA-binding domain superfamily/Winged helix DNA-binding domain"/>
    <property type="match status" value="1"/>
</dbReference>
<evidence type="ECO:0000313" key="5">
    <source>
        <dbReference type="Proteomes" id="UP000608024"/>
    </source>
</evidence>
<evidence type="ECO:0000313" key="4">
    <source>
        <dbReference type="EMBL" id="GHE53775.1"/>
    </source>
</evidence>
<dbReference type="InterPro" id="IPR036390">
    <property type="entry name" value="WH_DNA-bd_sf"/>
</dbReference>
<name>A0A919DKI8_9ACTN</name>
<dbReference type="RefSeq" id="WP_190135880.1">
    <property type="nucleotide sequence ID" value="NZ_BNBT01000026.1"/>
</dbReference>
<dbReference type="InterPro" id="IPR001034">
    <property type="entry name" value="DeoR_HTH"/>
</dbReference>
<dbReference type="InterPro" id="IPR026881">
    <property type="entry name" value="WYL_dom"/>
</dbReference>
<dbReference type="PROSITE" id="PS52050">
    <property type="entry name" value="WYL"/>
    <property type="match status" value="1"/>
</dbReference>
<reference evidence="4" key="1">
    <citation type="journal article" date="2014" name="Int. J. Syst. Evol. Microbiol.">
        <title>Complete genome sequence of Corynebacterium casei LMG S-19264T (=DSM 44701T), isolated from a smear-ripened cheese.</title>
        <authorList>
            <consortium name="US DOE Joint Genome Institute (JGI-PGF)"/>
            <person name="Walter F."/>
            <person name="Albersmeier A."/>
            <person name="Kalinowski J."/>
            <person name="Ruckert C."/>
        </authorList>
    </citation>
    <scope>NUCLEOTIDE SEQUENCE</scope>
    <source>
        <strain evidence="4">JCM 4784</strain>
    </source>
</reference>
<dbReference type="InterPro" id="IPR028349">
    <property type="entry name" value="PafC-like"/>
</dbReference>
<evidence type="ECO:0000256" key="2">
    <source>
        <dbReference type="ARBA" id="ARBA00023163"/>
    </source>
</evidence>
<evidence type="ECO:0000256" key="1">
    <source>
        <dbReference type="ARBA" id="ARBA00023015"/>
    </source>
</evidence>
<reference evidence="4" key="2">
    <citation type="submission" date="2020-09" db="EMBL/GenBank/DDBJ databases">
        <authorList>
            <person name="Sun Q."/>
            <person name="Ohkuma M."/>
        </authorList>
    </citation>
    <scope>NUCLEOTIDE SEQUENCE</scope>
    <source>
        <strain evidence="4">JCM 4784</strain>
    </source>
</reference>
<dbReference type="EMBL" id="BNBT01000026">
    <property type="protein sequence ID" value="GHE53775.1"/>
    <property type="molecule type" value="Genomic_DNA"/>
</dbReference>
<proteinExistence type="predicted"/>
<dbReference type="InterPro" id="IPR057727">
    <property type="entry name" value="WCX_dom"/>
</dbReference>
<feature type="domain" description="HTH deoR-type" evidence="3">
    <location>
        <begin position="2"/>
        <end position="75"/>
    </location>
</feature>